<dbReference type="PANTHER" id="PTHR12277:SF72">
    <property type="entry name" value="BAT5L PROTEIN"/>
    <property type="match status" value="1"/>
</dbReference>
<proteinExistence type="predicted"/>
<reference evidence="2" key="1">
    <citation type="submission" date="2025-08" db="UniProtKB">
        <authorList>
            <consortium name="RefSeq"/>
        </authorList>
    </citation>
    <scope>IDENTIFICATION</scope>
</reference>
<protein>
    <submittedName>
        <fullName evidence="2">Phosphatidylserine lipase ABHD16A-like</fullName>
    </submittedName>
</protein>
<dbReference type="Gene3D" id="3.40.50.1820">
    <property type="entry name" value="alpha/beta hydrolase"/>
    <property type="match status" value="1"/>
</dbReference>
<dbReference type="SUPFAM" id="SSF53474">
    <property type="entry name" value="alpha/beta-Hydrolases"/>
    <property type="match status" value="1"/>
</dbReference>
<sequence>MILYDTGELLFPDHCDKSVLGRFYNPVYMAFFDKYCQVLDQKCSKVKSNFNEKNVLKAFDYDFRFWPVDYAAQCSDSAILKQLQSDSLYGGRRAKVKTLTGAEIDTMFLDRRDCHAGQFLVICSEGNCSFYECGSNQSIISLGHSVLAWNHPGFGSLPYVYEENNAVYAVILYAIEELGFNTNKIILYGWSIGGYSAAFGAALFPSVDSVVDFVRL</sequence>
<organism evidence="1 2">
    <name type="scientific">Octopus sinensis</name>
    <name type="common">East Asian common octopus</name>
    <dbReference type="NCBI Taxonomy" id="2607531"/>
    <lineage>
        <taxon>Eukaryota</taxon>
        <taxon>Metazoa</taxon>
        <taxon>Spiralia</taxon>
        <taxon>Lophotrochozoa</taxon>
        <taxon>Mollusca</taxon>
        <taxon>Cephalopoda</taxon>
        <taxon>Coleoidea</taxon>
        <taxon>Octopodiformes</taxon>
        <taxon>Octopoda</taxon>
        <taxon>Incirrata</taxon>
        <taxon>Octopodidae</taxon>
        <taxon>Octopus</taxon>
    </lineage>
</organism>
<dbReference type="AlphaFoldDB" id="A0A6P7U634"/>
<evidence type="ECO:0000313" key="1">
    <source>
        <dbReference type="Proteomes" id="UP000515154"/>
    </source>
</evidence>
<evidence type="ECO:0000313" key="2">
    <source>
        <dbReference type="RefSeq" id="XP_029657810.1"/>
    </source>
</evidence>
<keyword evidence="1" id="KW-1185">Reference proteome</keyword>
<dbReference type="RefSeq" id="XP_029657810.1">
    <property type="nucleotide sequence ID" value="XM_029801950.1"/>
</dbReference>
<dbReference type="GO" id="GO:0052651">
    <property type="term" value="P:monoacylglycerol catabolic process"/>
    <property type="evidence" value="ECO:0007669"/>
    <property type="project" value="TreeGrafter"/>
</dbReference>
<name>A0A6P7U634_9MOLL</name>
<dbReference type="GO" id="GO:0006660">
    <property type="term" value="P:phosphatidylserine catabolic process"/>
    <property type="evidence" value="ECO:0007669"/>
    <property type="project" value="TreeGrafter"/>
</dbReference>
<dbReference type="PANTHER" id="PTHR12277">
    <property type="entry name" value="ALPHA/BETA HYDROLASE DOMAIN-CONTAINING PROTEIN"/>
    <property type="match status" value="1"/>
</dbReference>
<dbReference type="Proteomes" id="UP000515154">
    <property type="component" value="Unplaced"/>
</dbReference>
<dbReference type="KEGG" id="osn:115232080"/>
<dbReference type="GO" id="GO:0012505">
    <property type="term" value="C:endomembrane system"/>
    <property type="evidence" value="ECO:0007669"/>
    <property type="project" value="TreeGrafter"/>
</dbReference>
<accession>A0A6P7U634</accession>
<dbReference type="GO" id="GO:0047372">
    <property type="term" value="F:monoacylglycerol lipase activity"/>
    <property type="evidence" value="ECO:0007669"/>
    <property type="project" value="TreeGrafter"/>
</dbReference>
<gene>
    <name evidence="2" type="primary">LOC115232080</name>
</gene>
<dbReference type="InterPro" id="IPR029058">
    <property type="entry name" value="AB_hydrolase_fold"/>
</dbReference>
<dbReference type="GO" id="GO:0004620">
    <property type="term" value="F:phospholipase activity"/>
    <property type="evidence" value="ECO:0007669"/>
    <property type="project" value="TreeGrafter"/>
</dbReference>